<evidence type="ECO:0000256" key="1">
    <source>
        <dbReference type="SAM" id="MobiDB-lite"/>
    </source>
</evidence>
<feature type="compositionally biased region" description="Low complexity" evidence="1">
    <location>
        <begin position="167"/>
        <end position="184"/>
    </location>
</feature>
<evidence type="ECO:0000256" key="2">
    <source>
        <dbReference type="SAM" id="Phobius"/>
    </source>
</evidence>
<gene>
    <name evidence="3" type="ORF">POCTA_138.1.T0820212</name>
</gene>
<feature type="region of interest" description="Disordered" evidence="1">
    <location>
        <begin position="165"/>
        <end position="185"/>
    </location>
</feature>
<comment type="caution">
    <text evidence="3">The sequence shown here is derived from an EMBL/GenBank/DDBJ whole genome shotgun (WGS) entry which is preliminary data.</text>
</comment>
<accession>A0A8S1W720</accession>
<feature type="transmembrane region" description="Helical" evidence="2">
    <location>
        <begin position="82"/>
        <end position="103"/>
    </location>
</feature>
<proteinExistence type="predicted"/>
<dbReference type="Proteomes" id="UP000683925">
    <property type="component" value="Unassembled WGS sequence"/>
</dbReference>
<reference evidence="3" key="1">
    <citation type="submission" date="2021-01" db="EMBL/GenBank/DDBJ databases">
        <authorList>
            <consortium name="Genoscope - CEA"/>
            <person name="William W."/>
        </authorList>
    </citation>
    <scope>NUCLEOTIDE SEQUENCE</scope>
</reference>
<protein>
    <recommendedName>
        <fullName evidence="5">Transmembrane protein</fullName>
    </recommendedName>
</protein>
<sequence length="245" mass="28686">MMTSPPRPQPVMPGNYPTINYSVKTTINISSQTYLVTLPQQPQRVQYQQPPFGSTSLPYKPCAIYAPNAPALPKFIILDKNLYFYFRLFIVMSITSLIISTSMKCTITLFSNVQTSFTIIPTHSLHINSVNQIHSISNNQFKNLSKIRRFNHLIQLIPQYTPKQRPPEQIQLQQQRSQQNQQKDQNLEDKFKMQLIKPGIQQRNIKIHNNHKRRLLMINKINSYRSLSFNKKKDIFIKARKMNQQ</sequence>
<dbReference type="EMBL" id="CAJJDP010000081">
    <property type="protein sequence ID" value="CAD8184235.1"/>
    <property type="molecule type" value="Genomic_DNA"/>
</dbReference>
<organism evidence="3 4">
    <name type="scientific">Paramecium octaurelia</name>
    <dbReference type="NCBI Taxonomy" id="43137"/>
    <lineage>
        <taxon>Eukaryota</taxon>
        <taxon>Sar</taxon>
        <taxon>Alveolata</taxon>
        <taxon>Ciliophora</taxon>
        <taxon>Intramacronucleata</taxon>
        <taxon>Oligohymenophorea</taxon>
        <taxon>Peniculida</taxon>
        <taxon>Parameciidae</taxon>
        <taxon>Paramecium</taxon>
    </lineage>
</organism>
<keyword evidence="2" id="KW-0472">Membrane</keyword>
<keyword evidence="2" id="KW-0812">Transmembrane</keyword>
<keyword evidence="2" id="KW-1133">Transmembrane helix</keyword>
<evidence type="ECO:0000313" key="3">
    <source>
        <dbReference type="EMBL" id="CAD8184235.1"/>
    </source>
</evidence>
<evidence type="ECO:0000313" key="4">
    <source>
        <dbReference type="Proteomes" id="UP000683925"/>
    </source>
</evidence>
<evidence type="ECO:0008006" key="5">
    <source>
        <dbReference type="Google" id="ProtNLM"/>
    </source>
</evidence>
<name>A0A8S1W720_PAROT</name>
<keyword evidence="4" id="KW-1185">Reference proteome</keyword>
<dbReference type="AlphaFoldDB" id="A0A8S1W720"/>